<name>A0ACC2J564_9PEZI</name>
<protein>
    <submittedName>
        <fullName evidence="1">Uncharacterized protein</fullName>
    </submittedName>
</protein>
<dbReference type="Proteomes" id="UP001153332">
    <property type="component" value="Unassembled WGS sequence"/>
</dbReference>
<keyword evidence="2" id="KW-1185">Reference proteome</keyword>
<gene>
    <name evidence="1" type="ORF">O1611_g9795</name>
</gene>
<accession>A0ACC2J564</accession>
<reference evidence="1" key="1">
    <citation type="submission" date="2022-12" db="EMBL/GenBank/DDBJ databases">
        <title>Genome Sequence of Lasiodiplodia mahajangana.</title>
        <authorList>
            <person name="Buettner E."/>
        </authorList>
    </citation>
    <scope>NUCLEOTIDE SEQUENCE</scope>
    <source>
        <strain evidence="1">VT137</strain>
    </source>
</reference>
<evidence type="ECO:0000313" key="1">
    <source>
        <dbReference type="EMBL" id="KAJ8122630.1"/>
    </source>
</evidence>
<evidence type="ECO:0000313" key="2">
    <source>
        <dbReference type="Proteomes" id="UP001153332"/>
    </source>
</evidence>
<sequence>MVFDTQAETDFIFGKTPVDTGSDSAIDCQLIQQQEVPAMGGGSMQWRELRPGVNNAYRDNTDAESDDGNLPSKAAGSHLENEDEDFFVPKAISRTTAQAHKLDEIIQGGMMQDEMMSIPPIEDHPKLQKSKYFNLSEGEGEKDEEIRDSASAANAIASHTMMMSGSVPPPVPKEDDSTMTDDGIEEDEGKDRSPGRKILPPPRWMRDDVDETAPQDDDMDENADNFDMSSLIESLSPSPYNAPIAASSAPALPSSPISPFGIAAQSMKNPHSPAPAHPYSNTSLVSAHTSAVVPTAIPAEPIQEMASVSPTRHAALVSPAPTISTSAPRRILERIKRRLPQAPPRPVPAAPPIQFDLTPSADAPKLDKRFVISNSPTRPACNIKSLNPDYRPERNLDTTPRLKTRDDERALEELEKAMNKAANKASEDFQTSTQARIEEQKARDEARDRAVNKTRAEKRLEAQKAAYLRKGRGGGPSPNIFIPSKTSAKR</sequence>
<organism evidence="1 2">
    <name type="scientific">Lasiodiplodia mahajangana</name>
    <dbReference type="NCBI Taxonomy" id="1108764"/>
    <lineage>
        <taxon>Eukaryota</taxon>
        <taxon>Fungi</taxon>
        <taxon>Dikarya</taxon>
        <taxon>Ascomycota</taxon>
        <taxon>Pezizomycotina</taxon>
        <taxon>Dothideomycetes</taxon>
        <taxon>Dothideomycetes incertae sedis</taxon>
        <taxon>Botryosphaeriales</taxon>
        <taxon>Botryosphaeriaceae</taxon>
        <taxon>Lasiodiplodia</taxon>
    </lineage>
</organism>
<proteinExistence type="predicted"/>
<dbReference type="EMBL" id="JAPUUL010003514">
    <property type="protein sequence ID" value="KAJ8122630.1"/>
    <property type="molecule type" value="Genomic_DNA"/>
</dbReference>
<comment type="caution">
    <text evidence="1">The sequence shown here is derived from an EMBL/GenBank/DDBJ whole genome shotgun (WGS) entry which is preliminary data.</text>
</comment>